<evidence type="ECO:0000313" key="1">
    <source>
        <dbReference type="EMBL" id="KAH7852633.1"/>
    </source>
</evidence>
<reference evidence="1 2" key="1">
    <citation type="journal article" date="2021" name="Hortic Res">
        <title>High-quality reference genome and annotation aids understanding of berry development for evergreen blueberry (Vaccinium darrowii).</title>
        <authorList>
            <person name="Yu J."/>
            <person name="Hulse-Kemp A.M."/>
            <person name="Babiker E."/>
            <person name="Staton M."/>
        </authorList>
    </citation>
    <scope>NUCLEOTIDE SEQUENCE [LARGE SCALE GENOMIC DNA]</scope>
    <source>
        <strain evidence="2">cv. NJ 8807/NJ 8810</strain>
        <tissue evidence="1">Young leaf</tissue>
    </source>
</reference>
<proteinExistence type="predicted"/>
<evidence type="ECO:0000313" key="2">
    <source>
        <dbReference type="Proteomes" id="UP000828048"/>
    </source>
</evidence>
<dbReference type="Proteomes" id="UP000828048">
    <property type="component" value="Chromosome 8"/>
</dbReference>
<name>A0ACB7YGJ7_9ERIC</name>
<organism evidence="1 2">
    <name type="scientific">Vaccinium darrowii</name>
    <dbReference type="NCBI Taxonomy" id="229202"/>
    <lineage>
        <taxon>Eukaryota</taxon>
        <taxon>Viridiplantae</taxon>
        <taxon>Streptophyta</taxon>
        <taxon>Embryophyta</taxon>
        <taxon>Tracheophyta</taxon>
        <taxon>Spermatophyta</taxon>
        <taxon>Magnoliopsida</taxon>
        <taxon>eudicotyledons</taxon>
        <taxon>Gunneridae</taxon>
        <taxon>Pentapetalae</taxon>
        <taxon>asterids</taxon>
        <taxon>Ericales</taxon>
        <taxon>Ericaceae</taxon>
        <taxon>Vaccinioideae</taxon>
        <taxon>Vaccinieae</taxon>
        <taxon>Vaccinium</taxon>
    </lineage>
</organism>
<gene>
    <name evidence="1" type="ORF">Vadar_027202</name>
</gene>
<dbReference type="EMBL" id="CM037158">
    <property type="protein sequence ID" value="KAH7852633.1"/>
    <property type="molecule type" value="Genomic_DNA"/>
</dbReference>
<protein>
    <submittedName>
        <fullName evidence="1">Uncharacterized protein</fullName>
    </submittedName>
</protein>
<accession>A0ACB7YGJ7</accession>
<comment type="caution">
    <text evidence="1">The sequence shown here is derived from an EMBL/GenBank/DDBJ whole genome shotgun (WGS) entry which is preliminary data.</text>
</comment>
<sequence>MKGEGELLQGVGVSRSNVPKAPHLENYKLNAQLNKKLDKRIESDSFPPWSLWKGVLDTYPLSIASDRLKSEGTYPPWVCMFP</sequence>
<keyword evidence="2" id="KW-1185">Reference proteome</keyword>